<gene>
    <name evidence="1" type="ORF">RG47T_3366</name>
</gene>
<name>A0A1Q6A1L8_9SPHI</name>
<dbReference type="STRING" id="1302689.RG47T_3366"/>
<keyword evidence="2" id="KW-1185">Reference proteome</keyword>
<protein>
    <submittedName>
        <fullName evidence="1">Uncharacterized protein</fullName>
    </submittedName>
</protein>
<accession>A0A1Q6A1L8</accession>
<reference evidence="1 2" key="1">
    <citation type="submission" date="2016-11" db="EMBL/GenBank/DDBJ databases">
        <title>Whole Genome Sequencing of Mucilaginibacter polytrichastri RG4-7(T) isolated from the moss sample.</title>
        <authorList>
            <person name="Li Y."/>
        </authorList>
    </citation>
    <scope>NUCLEOTIDE SEQUENCE [LARGE SCALE GENOMIC DNA]</scope>
    <source>
        <strain evidence="1 2">RG4-7</strain>
    </source>
</reference>
<dbReference type="AlphaFoldDB" id="A0A1Q6A1L8"/>
<evidence type="ECO:0000313" key="1">
    <source>
        <dbReference type="EMBL" id="OKS87903.1"/>
    </source>
</evidence>
<organism evidence="1 2">
    <name type="scientific">Mucilaginibacter polytrichastri</name>
    <dbReference type="NCBI Taxonomy" id="1302689"/>
    <lineage>
        <taxon>Bacteria</taxon>
        <taxon>Pseudomonadati</taxon>
        <taxon>Bacteroidota</taxon>
        <taxon>Sphingobacteriia</taxon>
        <taxon>Sphingobacteriales</taxon>
        <taxon>Sphingobacteriaceae</taxon>
        <taxon>Mucilaginibacter</taxon>
    </lineage>
</organism>
<comment type="caution">
    <text evidence="1">The sequence shown here is derived from an EMBL/GenBank/DDBJ whole genome shotgun (WGS) entry which is preliminary data.</text>
</comment>
<evidence type="ECO:0000313" key="2">
    <source>
        <dbReference type="Proteomes" id="UP000186720"/>
    </source>
</evidence>
<sequence>MGSTIVYRRNTAFPLYSFFASASKENDKDCQVISFYQSLSLYCFPLFFTTGI</sequence>
<dbReference type="EMBL" id="MPPL01000001">
    <property type="protein sequence ID" value="OKS87903.1"/>
    <property type="molecule type" value="Genomic_DNA"/>
</dbReference>
<proteinExistence type="predicted"/>
<dbReference type="Proteomes" id="UP000186720">
    <property type="component" value="Unassembled WGS sequence"/>
</dbReference>